<accession>A0ABQ4YAP5</accession>
<reference evidence="2" key="2">
    <citation type="submission" date="2022-01" db="EMBL/GenBank/DDBJ databases">
        <authorList>
            <person name="Yamashiro T."/>
            <person name="Shiraishi A."/>
            <person name="Satake H."/>
            <person name="Nakayama K."/>
        </authorList>
    </citation>
    <scope>NUCLEOTIDE SEQUENCE</scope>
</reference>
<evidence type="ECO:0000313" key="3">
    <source>
        <dbReference type="Proteomes" id="UP001151760"/>
    </source>
</evidence>
<comment type="caution">
    <text evidence="2">The sequence shown here is derived from an EMBL/GenBank/DDBJ whole genome shotgun (WGS) entry which is preliminary data.</text>
</comment>
<dbReference type="Pfam" id="PF07727">
    <property type="entry name" value="RVT_2"/>
    <property type="match status" value="1"/>
</dbReference>
<feature type="domain" description="Reverse transcriptase Ty1/copia-type" evidence="1">
    <location>
        <begin position="1"/>
        <end position="162"/>
    </location>
</feature>
<sequence>MDVKTTVLNGKLDDEVYMNMPGNEDSVCKLIKSLYGLKHAPKQWHQKFDEVVVSNGYLLNQANTCAYSKFDEFCKGVVICLYVDDMMIFGTDQVQCPKLVQFTCKTPASLKVRLTEMGEANGILGIRIKHESNGIAISQSHYIQKVQKKFNYFNCAPVSTPMDTSEKLMLNNSQVVSQLEYSRVTDELMYDMTYTEVSTGESEICALAAAGKEAEWLRNLILEIPLWSKPIPPISIRCDSAATLANAYSQMMCLEPAEKEDEVFTSQWEHGLWLLQHLRIGYGHMACLVSGVSYVFKNLCIFYLQVQTISRLNTCEGVDFRRWQKKMHFLLSSMSVVYVLTTPILEDGGDDATFACGTKSGKGPKVESVKDLRILEAAKYNGVEDASSKKFLVSNFTNYKMTDSRPVLE</sequence>
<dbReference type="SUPFAM" id="SSF56672">
    <property type="entry name" value="DNA/RNA polymerases"/>
    <property type="match status" value="1"/>
</dbReference>
<keyword evidence="3" id="KW-1185">Reference proteome</keyword>
<evidence type="ECO:0000259" key="1">
    <source>
        <dbReference type="Pfam" id="PF07727"/>
    </source>
</evidence>
<dbReference type="Proteomes" id="UP001151760">
    <property type="component" value="Unassembled WGS sequence"/>
</dbReference>
<organism evidence="2 3">
    <name type="scientific">Tanacetum coccineum</name>
    <dbReference type="NCBI Taxonomy" id="301880"/>
    <lineage>
        <taxon>Eukaryota</taxon>
        <taxon>Viridiplantae</taxon>
        <taxon>Streptophyta</taxon>
        <taxon>Embryophyta</taxon>
        <taxon>Tracheophyta</taxon>
        <taxon>Spermatophyta</taxon>
        <taxon>Magnoliopsida</taxon>
        <taxon>eudicotyledons</taxon>
        <taxon>Gunneridae</taxon>
        <taxon>Pentapetalae</taxon>
        <taxon>asterids</taxon>
        <taxon>campanulids</taxon>
        <taxon>Asterales</taxon>
        <taxon>Asteraceae</taxon>
        <taxon>Asteroideae</taxon>
        <taxon>Anthemideae</taxon>
        <taxon>Anthemidinae</taxon>
        <taxon>Tanacetum</taxon>
    </lineage>
</organism>
<gene>
    <name evidence="2" type="ORF">Tco_0707615</name>
</gene>
<evidence type="ECO:0000313" key="2">
    <source>
        <dbReference type="EMBL" id="GJS74774.1"/>
    </source>
</evidence>
<dbReference type="InterPro" id="IPR043502">
    <property type="entry name" value="DNA/RNA_pol_sf"/>
</dbReference>
<name>A0ABQ4YAP5_9ASTR</name>
<dbReference type="EMBL" id="BQNB010010254">
    <property type="protein sequence ID" value="GJS74774.1"/>
    <property type="molecule type" value="Genomic_DNA"/>
</dbReference>
<proteinExistence type="predicted"/>
<protein>
    <submittedName>
        <fullName evidence="2">Zinc finger, CCHC-type containing protein</fullName>
    </submittedName>
</protein>
<dbReference type="InterPro" id="IPR013103">
    <property type="entry name" value="RVT_2"/>
</dbReference>
<reference evidence="2" key="1">
    <citation type="journal article" date="2022" name="Int. J. Mol. Sci.">
        <title>Draft Genome of Tanacetum Coccineum: Genomic Comparison of Closely Related Tanacetum-Family Plants.</title>
        <authorList>
            <person name="Yamashiro T."/>
            <person name="Shiraishi A."/>
            <person name="Nakayama K."/>
            <person name="Satake H."/>
        </authorList>
    </citation>
    <scope>NUCLEOTIDE SEQUENCE</scope>
</reference>